<keyword evidence="1" id="KW-0597">Phosphoprotein</keyword>
<proteinExistence type="predicted"/>
<dbReference type="SMART" id="SM00448">
    <property type="entry name" value="REC"/>
    <property type="match status" value="1"/>
</dbReference>
<evidence type="ECO:0000259" key="2">
    <source>
        <dbReference type="PROSITE" id="PS50110"/>
    </source>
</evidence>
<gene>
    <name evidence="3" type="ORF">G4L39_01860</name>
</gene>
<dbReference type="AlphaFoldDB" id="A0A6M1RS46"/>
<dbReference type="InterPro" id="IPR052020">
    <property type="entry name" value="Cyclic_di-GMP/3'3'-cGAMP_PDE"/>
</dbReference>
<accession>A0A6M1RS46</accession>
<dbReference type="EMBL" id="JAAKYA010000012">
    <property type="protein sequence ID" value="NGO38141.1"/>
    <property type="molecule type" value="Genomic_DNA"/>
</dbReference>
<feature type="modified residue" description="4-aspartylphosphate" evidence="1">
    <location>
        <position position="55"/>
    </location>
</feature>
<organism evidence="3 4">
    <name type="scientific">Limisphaera ngatamarikiensis</name>
    <dbReference type="NCBI Taxonomy" id="1324935"/>
    <lineage>
        <taxon>Bacteria</taxon>
        <taxon>Pseudomonadati</taxon>
        <taxon>Verrucomicrobiota</taxon>
        <taxon>Verrucomicrobiia</taxon>
        <taxon>Limisphaerales</taxon>
        <taxon>Limisphaeraceae</taxon>
        <taxon>Limisphaera</taxon>
    </lineage>
</organism>
<protein>
    <submittedName>
        <fullName evidence="3">Response regulator</fullName>
    </submittedName>
</protein>
<dbReference type="Proteomes" id="UP000477311">
    <property type="component" value="Unassembled WGS sequence"/>
</dbReference>
<dbReference type="InterPro" id="IPR001789">
    <property type="entry name" value="Sig_transdc_resp-reg_receiver"/>
</dbReference>
<keyword evidence="4" id="KW-1185">Reference proteome</keyword>
<dbReference type="PROSITE" id="PS50110">
    <property type="entry name" value="RESPONSE_REGULATORY"/>
    <property type="match status" value="1"/>
</dbReference>
<dbReference type="CDD" id="cd17569">
    <property type="entry name" value="REC_HupR-like"/>
    <property type="match status" value="1"/>
</dbReference>
<reference evidence="3 4" key="1">
    <citation type="submission" date="2020-02" db="EMBL/GenBank/DDBJ databases">
        <title>Draft genome sequence of Limisphaera ngatamarikiensis NGM72.4T, a thermophilic Verrucomicrobia grouped in subdivision 3.</title>
        <authorList>
            <person name="Carere C.R."/>
            <person name="Steen J."/>
            <person name="Hugenholtz P."/>
            <person name="Stott M.B."/>
        </authorList>
    </citation>
    <scope>NUCLEOTIDE SEQUENCE [LARGE SCALE GENOMIC DNA]</scope>
    <source>
        <strain evidence="3 4">NGM72.4</strain>
    </source>
</reference>
<comment type="caution">
    <text evidence="3">The sequence shown here is derived from an EMBL/GenBank/DDBJ whole genome shotgun (WGS) entry which is preliminary data.</text>
</comment>
<dbReference type="InterPro" id="IPR011006">
    <property type="entry name" value="CheY-like_superfamily"/>
</dbReference>
<dbReference type="Pfam" id="PF13487">
    <property type="entry name" value="HD_5"/>
    <property type="match status" value="1"/>
</dbReference>
<dbReference type="Pfam" id="PF00072">
    <property type="entry name" value="Response_reg"/>
    <property type="match status" value="1"/>
</dbReference>
<dbReference type="GO" id="GO:0000160">
    <property type="term" value="P:phosphorelay signal transduction system"/>
    <property type="evidence" value="ECO:0007669"/>
    <property type="project" value="InterPro"/>
</dbReference>
<dbReference type="PANTHER" id="PTHR45228">
    <property type="entry name" value="CYCLIC DI-GMP PHOSPHODIESTERASE TM_0186-RELATED"/>
    <property type="match status" value="1"/>
</dbReference>
<dbReference type="Gene3D" id="3.40.50.2300">
    <property type="match status" value="1"/>
</dbReference>
<sequence length="385" mass="42791">MSQNQKILLVDDEPNVLAALQRNLRGWFQLDTATSGPEALAKIEKNGPYAVVVADMQMPEMTGLDLLVQVEARHPDTVRIMLTGNAQQKTAVDAVNRGHVFRFLNKPCPAEILAQTLQAALHHYQMVTAERELLERTLNGAIRVLTEILSSLYPKAFQITQPLRQAVRDYAAFFHLKQSWDLEAAALLFPLGYTTLPTSLLNKLVNGESLDAREQDLVDRAPEMGANLLAHIPRLESVAAILRYQNKNYDGSGSPPERIAGEDIPMPARVFRVLRDMVMLEQETGNRAEALARLQERSGCYDPRVLQSAAACFDVFLQKAAVDEAPIRPRSLEELTVGQVLASDVETEEGLLVLKNGTELTPVVLQRLRNFAAINPIKQPIYVRG</sequence>
<dbReference type="Gene3D" id="1.10.3210.10">
    <property type="entry name" value="Hypothetical protein af1432"/>
    <property type="match status" value="1"/>
</dbReference>
<dbReference type="RefSeq" id="WP_165105471.1">
    <property type="nucleotide sequence ID" value="NZ_JAAKYA010000012.1"/>
</dbReference>
<name>A0A6M1RS46_9BACT</name>
<evidence type="ECO:0000256" key="1">
    <source>
        <dbReference type="PROSITE-ProRule" id="PRU00169"/>
    </source>
</evidence>
<dbReference type="SUPFAM" id="SSF52172">
    <property type="entry name" value="CheY-like"/>
    <property type="match status" value="1"/>
</dbReference>
<feature type="domain" description="Response regulatory" evidence="2">
    <location>
        <begin position="6"/>
        <end position="121"/>
    </location>
</feature>
<dbReference type="PANTHER" id="PTHR45228:SF8">
    <property type="entry name" value="TWO-COMPONENT RESPONSE REGULATOR-RELATED"/>
    <property type="match status" value="1"/>
</dbReference>
<evidence type="ECO:0000313" key="4">
    <source>
        <dbReference type="Proteomes" id="UP000477311"/>
    </source>
</evidence>
<evidence type="ECO:0000313" key="3">
    <source>
        <dbReference type="EMBL" id="NGO38141.1"/>
    </source>
</evidence>